<dbReference type="RefSeq" id="WP_075128358.1">
    <property type="nucleotide sequence ID" value="NZ_MSIE01000050.1"/>
</dbReference>
<protein>
    <recommendedName>
        <fullName evidence="1">HTH cro/C1-type domain-containing protein</fullName>
    </recommendedName>
</protein>
<dbReference type="CDD" id="cd00093">
    <property type="entry name" value="HTH_XRE"/>
    <property type="match status" value="1"/>
</dbReference>
<evidence type="ECO:0000313" key="3">
    <source>
        <dbReference type="Proteomes" id="UP000185596"/>
    </source>
</evidence>
<dbReference type="EMBL" id="MSIE01000050">
    <property type="protein sequence ID" value="OLF14721.1"/>
    <property type="molecule type" value="Genomic_DNA"/>
</dbReference>
<reference evidence="2 3" key="1">
    <citation type="submission" date="2016-12" db="EMBL/GenBank/DDBJ databases">
        <title>The draft genome sequence of Actinophytocola sp. 11-183.</title>
        <authorList>
            <person name="Wang W."/>
            <person name="Yuan L."/>
        </authorList>
    </citation>
    <scope>NUCLEOTIDE SEQUENCE [LARGE SCALE GENOMIC DNA]</scope>
    <source>
        <strain evidence="2 3">11-183</strain>
    </source>
</reference>
<dbReference type="InterPro" id="IPR010982">
    <property type="entry name" value="Lambda_DNA-bd_dom_sf"/>
</dbReference>
<dbReference type="Proteomes" id="UP000185596">
    <property type="component" value="Unassembled WGS sequence"/>
</dbReference>
<accession>A0A1Q8CK50</accession>
<dbReference type="OrthoDB" id="7628974at2"/>
<dbReference type="SUPFAM" id="SSF47413">
    <property type="entry name" value="lambda repressor-like DNA-binding domains"/>
    <property type="match status" value="1"/>
</dbReference>
<gene>
    <name evidence="2" type="ORF">BU204_25870</name>
</gene>
<dbReference type="Pfam" id="PF13560">
    <property type="entry name" value="HTH_31"/>
    <property type="match status" value="1"/>
</dbReference>
<evidence type="ECO:0000259" key="1">
    <source>
        <dbReference type="PROSITE" id="PS50943"/>
    </source>
</evidence>
<keyword evidence="3" id="KW-1185">Reference proteome</keyword>
<dbReference type="InterPro" id="IPR001387">
    <property type="entry name" value="Cro/C1-type_HTH"/>
</dbReference>
<evidence type="ECO:0000313" key="2">
    <source>
        <dbReference type="EMBL" id="OLF14721.1"/>
    </source>
</evidence>
<name>A0A1Q8CK50_9PSEU</name>
<dbReference type="AlphaFoldDB" id="A0A1Q8CK50"/>
<dbReference type="GO" id="GO:0003677">
    <property type="term" value="F:DNA binding"/>
    <property type="evidence" value="ECO:0007669"/>
    <property type="project" value="InterPro"/>
</dbReference>
<organism evidence="2 3">
    <name type="scientific">Actinophytocola xanthii</name>
    <dbReference type="NCBI Taxonomy" id="1912961"/>
    <lineage>
        <taxon>Bacteria</taxon>
        <taxon>Bacillati</taxon>
        <taxon>Actinomycetota</taxon>
        <taxon>Actinomycetes</taxon>
        <taxon>Pseudonocardiales</taxon>
        <taxon>Pseudonocardiaceae</taxon>
    </lineage>
</organism>
<dbReference type="PROSITE" id="PS50943">
    <property type="entry name" value="HTH_CROC1"/>
    <property type="match status" value="1"/>
</dbReference>
<dbReference type="Gene3D" id="1.10.260.40">
    <property type="entry name" value="lambda repressor-like DNA-binding domains"/>
    <property type="match status" value="1"/>
</dbReference>
<feature type="domain" description="HTH cro/C1-type" evidence="1">
    <location>
        <begin position="14"/>
        <end position="69"/>
    </location>
</feature>
<dbReference type="STRING" id="1912961.BU204_25870"/>
<sequence>MSGSTGISDFGRLLRTLREENCLTQEELAERSGVSIRAISDLERGRTKRPHRRSVRLLTEALRLAGGEREEFRRAIQTSGACRARPGSIALVLNDVAEAHEVRPLLELDGPWAVILVNQARLVSLSAVWRIDILCPEDPSILEIRA</sequence>
<comment type="caution">
    <text evidence="2">The sequence shown here is derived from an EMBL/GenBank/DDBJ whole genome shotgun (WGS) entry which is preliminary data.</text>
</comment>
<proteinExistence type="predicted"/>
<dbReference type="SMART" id="SM00530">
    <property type="entry name" value="HTH_XRE"/>
    <property type="match status" value="1"/>
</dbReference>